<dbReference type="GO" id="GO:0006508">
    <property type="term" value="P:proteolysis"/>
    <property type="evidence" value="ECO:0007669"/>
    <property type="project" value="UniProtKB-KW"/>
</dbReference>
<comment type="caution">
    <text evidence="2">The sequence shown here is derived from an EMBL/GenBank/DDBJ whole genome shotgun (WGS) entry which is preliminary data.</text>
</comment>
<dbReference type="InterPro" id="IPR041489">
    <property type="entry name" value="PDZ_6"/>
</dbReference>
<dbReference type="InterPro" id="IPR036034">
    <property type="entry name" value="PDZ_sf"/>
</dbReference>
<dbReference type="InterPro" id="IPR001478">
    <property type="entry name" value="PDZ"/>
</dbReference>
<protein>
    <submittedName>
        <fullName evidence="2">Putative metalloprotease with PDZ domain</fullName>
    </submittedName>
</protein>
<dbReference type="InterPro" id="IPR007963">
    <property type="entry name" value="Peptidase_M61_catalytic"/>
</dbReference>
<dbReference type="InterPro" id="IPR027268">
    <property type="entry name" value="Peptidase_M4/M1_CTD_sf"/>
</dbReference>
<dbReference type="Pfam" id="PF05299">
    <property type="entry name" value="Peptidase_M61"/>
    <property type="match status" value="1"/>
</dbReference>
<proteinExistence type="predicted"/>
<dbReference type="GO" id="GO:0008237">
    <property type="term" value="F:metallopeptidase activity"/>
    <property type="evidence" value="ECO:0007669"/>
    <property type="project" value="UniProtKB-KW"/>
</dbReference>
<keyword evidence="2" id="KW-0482">Metalloprotease</keyword>
<dbReference type="RefSeq" id="WP_113933103.1">
    <property type="nucleotide sequence ID" value="NZ_JACCEU010000005.1"/>
</dbReference>
<name>A0A366HDP4_9BURK</name>
<gene>
    <name evidence="2" type="ORF">DFR37_104245</name>
</gene>
<dbReference type="SUPFAM" id="SSF55486">
    <property type="entry name" value="Metalloproteases ('zincins'), catalytic domain"/>
    <property type="match status" value="1"/>
</dbReference>
<feature type="domain" description="PDZ" evidence="1">
    <location>
        <begin position="496"/>
        <end position="565"/>
    </location>
</feature>
<dbReference type="SMART" id="SM00228">
    <property type="entry name" value="PDZ"/>
    <property type="match status" value="1"/>
</dbReference>
<dbReference type="EMBL" id="QNRQ01000004">
    <property type="protein sequence ID" value="RBP40147.1"/>
    <property type="molecule type" value="Genomic_DNA"/>
</dbReference>
<evidence type="ECO:0000313" key="2">
    <source>
        <dbReference type="EMBL" id="RBP40147.1"/>
    </source>
</evidence>
<keyword evidence="3" id="KW-1185">Reference proteome</keyword>
<dbReference type="OrthoDB" id="9778516at2"/>
<dbReference type="Gene3D" id="2.30.42.10">
    <property type="match status" value="1"/>
</dbReference>
<evidence type="ECO:0000259" key="1">
    <source>
        <dbReference type="SMART" id="SM00228"/>
    </source>
</evidence>
<sequence length="589" mass="65250">MNKKPLLYRLTPFDPASHRFKVELSIRTPAPKGQELSLPAWIPGSYLIRDFSRQILSIKAASRGKAVSIIKTGNHTWRCAPCNGPLHIEYTVYAWDLSVRGAHFDQTHAFFNGASVFLCPAGHEDQPCNLELLPPPHARNWKVHTSLPEAAGHPGSAHRHGFGRYTAPDYDALIDHPVEMGTPQVVRFRAHGAEHEMVFTGVVPNLDLKRIAADVQKICAAQIALFEPDSKQAPFLDSSDRYVFMTMVTADGYGGLEHRASTALMAARKDLPTLGCGDAGEGYQAFLGLVSHEYFHTWNVKRIKPAAFAPYDLSHENHTRLLWVFEGFTSYYDDLMLLRSGAIGRADYLRLIAKTISGVRRSPGRHKQSVAESSFDAWTRYYKQDENSPNALVSYYTKGSLVALGLDLLIRRESGGSRSLDDVMRLLWDRYGRGFYQGGGTGVPEKAMPRLIREATGVDASDFIARYAEGREDIPLQAMLAQQGIKLEWQAASKLPSLDVRTRSAHGETQLATVFEGGAAHRAGLCAGDIVVAVNGLRVPENGLDRLLQAYRPGDTITIHVFRRDELRAFEAILAEPEKTECTLAPVMA</sequence>
<keyword evidence="2" id="KW-0645">Protease</keyword>
<dbReference type="Gene3D" id="2.60.40.3650">
    <property type="match status" value="1"/>
</dbReference>
<reference evidence="2 3" key="1">
    <citation type="submission" date="2018-06" db="EMBL/GenBank/DDBJ databases">
        <title>Genomic Encyclopedia of Type Strains, Phase IV (KMG-IV): sequencing the most valuable type-strain genomes for metagenomic binning, comparative biology and taxonomic classification.</title>
        <authorList>
            <person name="Goeker M."/>
        </authorList>
    </citation>
    <scope>NUCLEOTIDE SEQUENCE [LARGE SCALE GENOMIC DNA]</scope>
    <source>
        <strain evidence="2 3">DSM 25520</strain>
    </source>
</reference>
<dbReference type="Gene3D" id="1.10.390.10">
    <property type="entry name" value="Neutral Protease Domain 2"/>
    <property type="match status" value="1"/>
</dbReference>
<dbReference type="PIRSF" id="PIRSF016493">
    <property type="entry name" value="Glycyl_aminpptds"/>
    <property type="match status" value="1"/>
</dbReference>
<dbReference type="InterPro" id="IPR024191">
    <property type="entry name" value="Peptidase_M61"/>
</dbReference>
<dbReference type="AlphaFoldDB" id="A0A366HDP4"/>
<dbReference type="InterPro" id="IPR040756">
    <property type="entry name" value="Peptidase_M61_N"/>
</dbReference>
<dbReference type="SUPFAM" id="SSF50156">
    <property type="entry name" value="PDZ domain-like"/>
    <property type="match status" value="1"/>
</dbReference>
<accession>A0A366HDP4</accession>
<organism evidence="2 3">
    <name type="scientific">Eoetvoesiella caeni</name>
    <dbReference type="NCBI Taxonomy" id="645616"/>
    <lineage>
        <taxon>Bacteria</taxon>
        <taxon>Pseudomonadati</taxon>
        <taxon>Pseudomonadota</taxon>
        <taxon>Betaproteobacteria</taxon>
        <taxon>Burkholderiales</taxon>
        <taxon>Alcaligenaceae</taxon>
        <taxon>Eoetvoesiella</taxon>
    </lineage>
</organism>
<evidence type="ECO:0000313" key="3">
    <source>
        <dbReference type="Proteomes" id="UP000253628"/>
    </source>
</evidence>
<keyword evidence="2" id="KW-0378">Hydrolase</keyword>
<dbReference type="Proteomes" id="UP000253628">
    <property type="component" value="Unassembled WGS sequence"/>
</dbReference>
<dbReference type="Pfam" id="PF17899">
    <property type="entry name" value="Peptidase_M61_N"/>
    <property type="match status" value="1"/>
</dbReference>
<dbReference type="Pfam" id="PF17820">
    <property type="entry name" value="PDZ_6"/>
    <property type="match status" value="1"/>
</dbReference>